<protein>
    <submittedName>
        <fullName evidence="2">Protein yippee-like</fullName>
    </submittedName>
</protein>
<evidence type="ECO:0000313" key="1">
    <source>
        <dbReference type="Proteomes" id="UP000887579"/>
    </source>
</evidence>
<evidence type="ECO:0000313" key="2">
    <source>
        <dbReference type="WBParaSite" id="ES5_v2.g5893.t1"/>
    </source>
</evidence>
<dbReference type="Proteomes" id="UP000887579">
    <property type="component" value="Unplaced"/>
</dbReference>
<organism evidence="1 2">
    <name type="scientific">Panagrolaimus sp. ES5</name>
    <dbReference type="NCBI Taxonomy" id="591445"/>
    <lineage>
        <taxon>Eukaryota</taxon>
        <taxon>Metazoa</taxon>
        <taxon>Ecdysozoa</taxon>
        <taxon>Nematoda</taxon>
        <taxon>Chromadorea</taxon>
        <taxon>Rhabditida</taxon>
        <taxon>Tylenchina</taxon>
        <taxon>Panagrolaimomorpha</taxon>
        <taxon>Panagrolaimoidea</taxon>
        <taxon>Panagrolaimidae</taxon>
        <taxon>Panagrolaimus</taxon>
    </lineage>
</organism>
<sequence>MGRPFYENHGGRKVYQCKSCQVYLTNQKEMVSPHFRGATGAAYLFTNVANIKHGEMQQRNMMTGKHYVRDVHCKACDSKLGWMYEFAVDEEQQYKEGKVILEKNLINEVHTQSYQMPSPPDSLSSESMSAVSSITIT</sequence>
<proteinExistence type="predicted"/>
<dbReference type="WBParaSite" id="ES5_v2.g5893.t1">
    <property type="protein sequence ID" value="ES5_v2.g5893.t1"/>
    <property type="gene ID" value="ES5_v2.g5893"/>
</dbReference>
<accession>A0AC34GPA5</accession>
<reference evidence="2" key="1">
    <citation type="submission" date="2022-11" db="UniProtKB">
        <authorList>
            <consortium name="WormBaseParasite"/>
        </authorList>
    </citation>
    <scope>IDENTIFICATION</scope>
</reference>
<name>A0AC34GPA5_9BILA</name>